<dbReference type="OrthoDB" id="303107at2759"/>
<accession>A0A0K2TID9</accession>
<evidence type="ECO:0000313" key="2">
    <source>
        <dbReference type="EMBL" id="CDW25286.1"/>
    </source>
</evidence>
<gene>
    <name evidence="2" type="primary">CECR2</name>
</gene>
<feature type="compositionally biased region" description="Basic and acidic residues" evidence="1">
    <location>
        <begin position="49"/>
        <end position="68"/>
    </location>
</feature>
<feature type="region of interest" description="Disordered" evidence="1">
    <location>
        <begin position="138"/>
        <end position="396"/>
    </location>
</feature>
<feature type="compositionally biased region" description="Basic and acidic residues" evidence="1">
    <location>
        <begin position="303"/>
        <end position="312"/>
    </location>
</feature>
<feature type="region of interest" description="Disordered" evidence="1">
    <location>
        <begin position="89"/>
        <end position="112"/>
    </location>
</feature>
<feature type="region of interest" description="Disordered" evidence="1">
    <location>
        <begin position="48"/>
        <end position="69"/>
    </location>
</feature>
<evidence type="ECO:0000256" key="1">
    <source>
        <dbReference type="SAM" id="MobiDB-lite"/>
    </source>
</evidence>
<feature type="compositionally biased region" description="Basic residues" evidence="1">
    <location>
        <begin position="223"/>
        <end position="256"/>
    </location>
</feature>
<feature type="compositionally biased region" description="Basic and acidic residues" evidence="1">
    <location>
        <begin position="344"/>
        <end position="354"/>
    </location>
</feature>
<feature type="compositionally biased region" description="Basic and acidic residues" evidence="1">
    <location>
        <begin position="138"/>
        <end position="150"/>
    </location>
</feature>
<reference evidence="2" key="1">
    <citation type="submission" date="2014-05" db="EMBL/GenBank/DDBJ databases">
        <authorList>
            <person name="Chronopoulou M."/>
        </authorList>
    </citation>
    <scope>NUCLEOTIDE SEQUENCE</scope>
    <source>
        <tissue evidence="2">Whole organism</tissue>
    </source>
</reference>
<feature type="compositionally biased region" description="Gly residues" evidence="1">
    <location>
        <begin position="386"/>
        <end position="396"/>
    </location>
</feature>
<protein>
    <submittedName>
        <fullName evidence="2">Cat eye syndrome chromosome region, candidate 2 [Vicugna pacos]</fullName>
    </submittedName>
</protein>
<organism evidence="2">
    <name type="scientific">Lepeophtheirus salmonis</name>
    <name type="common">Salmon louse</name>
    <name type="synonym">Caligus salmonis</name>
    <dbReference type="NCBI Taxonomy" id="72036"/>
    <lineage>
        <taxon>Eukaryota</taxon>
        <taxon>Metazoa</taxon>
        <taxon>Ecdysozoa</taxon>
        <taxon>Arthropoda</taxon>
        <taxon>Crustacea</taxon>
        <taxon>Multicrustacea</taxon>
        <taxon>Hexanauplia</taxon>
        <taxon>Copepoda</taxon>
        <taxon>Siphonostomatoida</taxon>
        <taxon>Caligidae</taxon>
        <taxon>Lepeophtheirus</taxon>
    </lineage>
</organism>
<name>A0A0K2TID9_LEPSM</name>
<feature type="compositionally biased region" description="Acidic residues" evidence="1">
    <location>
        <begin position="262"/>
        <end position="284"/>
    </location>
</feature>
<feature type="compositionally biased region" description="Acidic residues" evidence="1">
    <location>
        <begin position="313"/>
        <end position="322"/>
    </location>
</feature>
<dbReference type="AlphaFoldDB" id="A0A0K2TID9"/>
<feature type="compositionally biased region" description="Polar residues" evidence="1">
    <location>
        <begin position="325"/>
        <end position="334"/>
    </location>
</feature>
<feature type="non-terminal residue" evidence="2">
    <location>
        <position position="396"/>
    </location>
</feature>
<sequence>MRHSKKKHDKDLYITLSDNFLPEIIKMFADKEREERRRLQLLAPKRMSSRIERKRAEQEEKDRVLAEKYEDDQQLDEDYDEKILEDCGKRRSRRLNEDNAVERNRSERMRQREQMKELREKKIAEKEVAKTFPREVETQKMNLEIKKDEPLSPQIEGEDDLSDVSLQSSPIIKKTQKTSSKRNNIFDDNVKHKKIKVEEEEVIKDEEKLDVKNSNDTTTSPKKLSRKSSPVKKRESLKRKKRLPKSSVRPSKRHKWKSDSSSNEDNDNDDDHDYKEEDELEDDMISASSEEPHHSESSAGEEQQIKEVIKQEEENEAADETSESPKVSKTSSFANALLKVGTKSTRDSNLDKTIRKSPGRLLQTAGLQKSGTLSSSSSKVLNGDRLNGGIGINVVK</sequence>
<dbReference type="EMBL" id="HACA01007925">
    <property type="protein sequence ID" value="CDW25286.1"/>
    <property type="molecule type" value="Transcribed_RNA"/>
</dbReference>
<proteinExistence type="predicted"/>